<keyword evidence="5" id="KW-1185">Reference proteome</keyword>
<dbReference type="Proteomes" id="UP000030653">
    <property type="component" value="Unassembled WGS sequence"/>
</dbReference>
<feature type="transmembrane region" description="Helical" evidence="1">
    <location>
        <begin position="525"/>
        <end position="546"/>
    </location>
</feature>
<dbReference type="OMA" id="WAGCFGE"/>
<protein>
    <submittedName>
        <fullName evidence="4">Uncharacterized protein</fullName>
    </submittedName>
</protein>
<accession>M5FWG8</accession>
<dbReference type="PANTHER" id="PTHR31685:SF3">
    <property type="entry name" value="INTEGRAL MEMBRANE PROTEIN (AFU_ORTHOLOGUE AFUA_6G12730)"/>
    <property type="match status" value="1"/>
</dbReference>
<feature type="transmembrane region" description="Helical" evidence="1">
    <location>
        <begin position="119"/>
        <end position="139"/>
    </location>
</feature>
<feature type="transmembrane region" description="Helical" evidence="1">
    <location>
        <begin position="452"/>
        <end position="475"/>
    </location>
</feature>
<dbReference type="STRING" id="1858805.M5FWG8"/>
<evidence type="ECO:0000259" key="2">
    <source>
        <dbReference type="Pfam" id="PF10348"/>
    </source>
</evidence>
<evidence type="ECO:0000259" key="3">
    <source>
        <dbReference type="Pfam" id="PF10355"/>
    </source>
</evidence>
<name>M5FWG8_DACPD</name>
<feature type="transmembrane region" description="Helical" evidence="1">
    <location>
        <begin position="86"/>
        <end position="103"/>
    </location>
</feature>
<dbReference type="AlphaFoldDB" id="M5FWG8"/>
<feature type="domain" description="Protein YTP1-like C-terminal" evidence="3">
    <location>
        <begin position="267"/>
        <end position="547"/>
    </location>
</feature>
<feature type="transmembrane region" description="Helical" evidence="1">
    <location>
        <begin position="487"/>
        <end position="505"/>
    </location>
</feature>
<dbReference type="Pfam" id="PF10355">
    <property type="entry name" value="Ytp1"/>
    <property type="match status" value="1"/>
</dbReference>
<keyword evidence="1" id="KW-1133">Transmembrane helix</keyword>
<feature type="transmembrane region" description="Helical" evidence="1">
    <location>
        <begin position="49"/>
        <end position="74"/>
    </location>
</feature>
<dbReference type="GeneID" id="63690578"/>
<feature type="transmembrane region" description="Helical" evidence="1">
    <location>
        <begin position="298"/>
        <end position="320"/>
    </location>
</feature>
<organism evidence="4 5">
    <name type="scientific">Dacryopinax primogenitus (strain DJM 731)</name>
    <name type="common">Brown rot fungus</name>
    <dbReference type="NCBI Taxonomy" id="1858805"/>
    <lineage>
        <taxon>Eukaryota</taxon>
        <taxon>Fungi</taxon>
        <taxon>Dikarya</taxon>
        <taxon>Basidiomycota</taxon>
        <taxon>Agaricomycotina</taxon>
        <taxon>Dacrymycetes</taxon>
        <taxon>Dacrymycetales</taxon>
        <taxon>Dacrymycetaceae</taxon>
        <taxon>Dacryopinax</taxon>
    </lineage>
</organism>
<dbReference type="OrthoDB" id="4005299at2759"/>
<feature type="transmembrane region" description="Helical" evidence="1">
    <location>
        <begin position="255"/>
        <end position="278"/>
    </location>
</feature>
<keyword evidence="1" id="KW-0812">Transmembrane</keyword>
<feature type="transmembrane region" description="Helical" evidence="1">
    <location>
        <begin position="370"/>
        <end position="389"/>
    </location>
</feature>
<dbReference type="HOGENOM" id="CLU_012543_0_0_1"/>
<dbReference type="InterPro" id="IPR018827">
    <property type="entry name" value="YTP1_C"/>
</dbReference>
<dbReference type="InterPro" id="IPR018825">
    <property type="entry name" value="DUF2427"/>
</dbReference>
<keyword evidence="1" id="KW-0472">Membrane</keyword>
<gene>
    <name evidence="4" type="ORF">DACRYDRAFT_58750</name>
</gene>
<feature type="domain" description="DUF2427" evidence="2">
    <location>
        <begin position="51"/>
        <end position="129"/>
    </location>
</feature>
<evidence type="ECO:0000256" key="1">
    <source>
        <dbReference type="SAM" id="Phobius"/>
    </source>
</evidence>
<evidence type="ECO:0000313" key="5">
    <source>
        <dbReference type="Proteomes" id="UP000030653"/>
    </source>
</evidence>
<dbReference type="RefSeq" id="XP_040624644.1">
    <property type="nucleotide sequence ID" value="XM_040775516.1"/>
</dbReference>
<dbReference type="Pfam" id="PF10348">
    <property type="entry name" value="DUF2427"/>
    <property type="match status" value="1"/>
</dbReference>
<reference evidence="4 5" key="1">
    <citation type="journal article" date="2012" name="Science">
        <title>The Paleozoic origin of enzymatic lignin decomposition reconstructed from 31 fungal genomes.</title>
        <authorList>
            <person name="Floudas D."/>
            <person name="Binder M."/>
            <person name="Riley R."/>
            <person name="Barry K."/>
            <person name="Blanchette R.A."/>
            <person name="Henrissat B."/>
            <person name="Martinez A.T."/>
            <person name="Otillar R."/>
            <person name="Spatafora J.W."/>
            <person name="Yadav J.S."/>
            <person name="Aerts A."/>
            <person name="Benoit I."/>
            <person name="Boyd A."/>
            <person name="Carlson A."/>
            <person name="Copeland A."/>
            <person name="Coutinho P.M."/>
            <person name="de Vries R.P."/>
            <person name="Ferreira P."/>
            <person name="Findley K."/>
            <person name="Foster B."/>
            <person name="Gaskell J."/>
            <person name="Glotzer D."/>
            <person name="Gorecki P."/>
            <person name="Heitman J."/>
            <person name="Hesse C."/>
            <person name="Hori C."/>
            <person name="Igarashi K."/>
            <person name="Jurgens J.A."/>
            <person name="Kallen N."/>
            <person name="Kersten P."/>
            <person name="Kohler A."/>
            <person name="Kuees U."/>
            <person name="Kumar T.K.A."/>
            <person name="Kuo A."/>
            <person name="LaButti K."/>
            <person name="Larrondo L.F."/>
            <person name="Lindquist E."/>
            <person name="Ling A."/>
            <person name="Lombard V."/>
            <person name="Lucas S."/>
            <person name="Lundell T."/>
            <person name="Martin R."/>
            <person name="McLaughlin D.J."/>
            <person name="Morgenstern I."/>
            <person name="Morin E."/>
            <person name="Murat C."/>
            <person name="Nagy L.G."/>
            <person name="Nolan M."/>
            <person name="Ohm R.A."/>
            <person name="Patyshakuliyeva A."/>
            <person name="Rokas A."/>
            <person name="Ruiz-Duenas F.J."/>
            <person name="Sabat G."/>
            <person name="Salamov A."/>
            <person name="Samejima M."/>
            <person name="Schmutz J."/>
            <person name="Slot J.C."/>
            <person name="St John F."/>
            <person name="Stenlid J."/>
            <person name="Sun H."/>
            <person name="Sun S."/>
            <person name="Syed K."/>
            <person name="Tsang A."/>
            <person name="Wiebenga A."/>
            <person name="Young D."/>
            <person name="Pisabarro A."/>
            <person name="Eastwood D.C."/>
            <person name="Martin F."/>
            <person name="Cullen D."/>
            <person name="Grigoriev I.V."/>
            <person name="Hibbett D.S."/>
        </authorList>
    </citation>
    <scope>NUCLEOTIDE SEQUENCE [LARGE SCALE GENOMIC DNA]</scope>
    <source>
        <strain evidence="4 5">DJM-731 SS1</strain>
    </source>
</reference>
<dbReference type="PANTHER" id="PTHR31685">
    <property type="entry name" value="INTEGRAL MEMBRANE PROTEIN (AFU_ORTHOLOGUE AFUA_6G12730)-RELATED"/>
    <property type="match status" value="1"/>
</dbReference>
<dbReference type="EMBL" id="JH795876">
    <property type="protein sequence ID" value="EJT97746.1"/>
    <property type="molecule type" value="Genomic_DNA"/>
</dbReference>
<sequence>MDGHTAHDPPPLLELNETEVLMWHLPDPPSYWDHDFGNLTLEEGGGPSYIGFMVIHVVSMIFAYFVFLPLAIALRGAKHPWHPPVNTAYLLLTAVGFLSGTAYKKLTPDLYEGSAHGTMGVWLLTISTLLSFVDVADLLKRAWSFVRSSDRSLHRLWTFVILGKSSHGYDLVNQPESYKLQEHIEEEESFIPCEQTSEDWPDSAPPLHSPIRETLTDDHSETTLHDNGHSPVAHTFPGDRQNREPLTRMILRRTFIVAEHILVVFAAVVTLSGMTNYIGICRDSYLNGCMAHIIKGSIFWFYGILTFARYCGAFSQIGWAWNRVYTPPGKRAPPSAEMIESIVIFIYGATNTWMERFGAAPGSPYTTKQIQHISIAVMFWFAGLMGMALESNTVRRLLSTPALVRAYRPESEVPQPWSYLGSFNPFPALCIGITGAAMSAHHQTYVFQVEIHALWGLLLGAFAVFRFLTYFFLWLRPPTSPLPSRPPTEALAAFTLACGGLTFILSTEEVTYIAMRNGKDDMMMFLNLVVAIMCLNFTWVLVVLGIRGWAVGRMARVHTPTKTVNA</sequence>
<proteinExistence type="predicted"/>
<evidence type="ECO:0000313" key="4">
    <source>
        <dbReference type="EMBL" id="EJT97746.1"/>
    </source>
</evidence>